<keyword evidence="4" id="KW-1185">Reference proteome</keyword>
<keyword evidence="1" id="KW-0472">Membrane</keyword>
<dbReference type="InterPro" id="IPR024478">
    <property type="entry name" value="HlyB_4HB_MCP"/>
</dbReference>
<dbReference type="Proteomes" id="UP000184139">
    <property type="component" value="Unassembled WGS sequence"/>
</dbReference>
<feature type="transmembrane region" description="Helical" evidence="1">
    <location>
        <begin position="20"/>
        <end position="41"/>
    </location>
</feature>
<evidence type="ECO:0000256" key="1">
    <source>
        <dbReference type="SAM" id="Phobius"/>
    </source>
</evidence>
<gene>
    <name evidence="3" type="ORF">SAMN02745124_01631</name>
</gene>
<dbReference type="EMBL" id="FQXS01000007">
    <property type="protein sequence ID" value="SHH72466.1"/>
    <property type="molecule type" value="Genomic_DNA"/>
</dbReference>
<dbReference type="Pfam" id="PF12729">
    <property type="entry name" value="4HB_MCP_1"/>
    <property type="match status" value="1"/>
</dbReference>
<organism evidence="3 4">
    <name type="scientific">Desulfofustis glycolicus DSM 9705</name>
    <dbReference type="NCBI Taxonomy" id="1121409"/>
    <lineage>
        <taxon>Bacteria</taxon>
        <taxon>Pseudomonadati</taxon>
        <taxon>Thermodesulfobacteriota</taxon>
        <taxon>Desulfobulbia</taxon>
        <taxon>Desulfobulbales</taxon>
        <taxon>Desulfocapsaceae</taxon>
        <taxon>Desulfofustis</taxon>
    </lineage>
</organism>
<keyword evidence="1" id="KW-0812">Transmembrane</keyword>
<name>A0A1M5VB85_9BACT</name>
<accession>A0A1M5VB85</accession>
<sequence>MAISRLAKQALFDGSVRSRLIFSFSAVALLAAVSALIGMVLTQLSERQTRQIMTRTLPIVADAQGLGRTIVLFAAVSKELPVIEDTGRYHQLLQTMESGIGDMDKLLADLNSLGLDEASFQEMSSMVDAAPQQFGPPE</sequence>
<dbReference type="RefSeq" id="WP_084540540.1">
    <property type="nucleotide sequence ID" value="NZ_FQXS01000007.1"/>
</dbReference>
<evidence type="ECO:0000259" key="2">
    <source>
        <dbReference type="Pfam" id="PF12729"/>
    </source>
</evidence>
<keyword evidence="1" id="KW-1133">Transmembrane helix</keyword>
<dbReference type="AlphaFoldDB" id="A0A1M5VB85"/>
<feature type="domain" description="Chemotaxis methyl-accepting receptor HlyB-like 4HB MCP" evidence="2">
    <location>
        <begin position="15"/>
        <end position="120"/>
    </location>
</feature>
<evidence type="ECO:0000313" key="3">
    <source>
        <dbReference type="EMBL" id="SHH72466.1"/>
    </source>
</evidence>
<evidence type="ECO:0000313" key="4">
    <source>
        <dbReference type="Proteomes" id="UP000184139"/>
    </source>
</evidence>
<proteinExistence type="predicted"/>
<protein>
    <submittedName>
        <fullName evidence="3">Four helix bundle sensory module for signal transduction</fullName>
    </submittedName>
</protein>
<reference evidence="3 4" key="1">
    <citation type="submission" date="2016-11" db="EMBL/GenBank/DDBJ databases">
        <authorList>
            <person name="Jaros S."/>
            <person name="Januszkiewicz K."/>
            <person name="Wedrychowicz H."/>
        </authorList>
    </citation>
    <scope>NUCLEOTIDE SEQUENCE [LARGE SCALE GENOMIC DNA]</scope>
    <source>
        <strain evidence="3 4">DSM 9705</strain>
    </source>
</reference>